<dbReference type="InterPro" id="IPR011657">
    <property type="entry name" value="CNT_C_dom"/>
</dbReference>
<evidence type="ECO:0000256" key="6">
    <source>
        <dbReference type="ARBA" id="ARBA00023136"/>
    </source>
</evidence>
<protein>
    <recommendedName>
        <fullName evidence="7">Sodium/nucleoside cotransporter</fullName>
    </recommendedName>
</protein>
<feature type="transmembrane region" description="Helical" evidence="7">
    <location>
        <begin position="146"/>
        <end position="165"/>
    </location>
</feature>
<evidence type="ECO:0000256" key="5">
    <source>
        <dbReference type="ARBA" id="ARBA00022989"/>
    </source>
</evidence>
<feature type="transmembrane region" description="Helical" evidence="7">
    <location>
        <begin position="102"/>
        <end position="120"/>
    </location>
</feature>
<dbReference type="InterPro" id="IPR008276">
    <property type="entry name" value="C_nuclsd_transpt"/>
</dbReference>
<keyword evidence="6 7" id="KW-0472">Membrane</keyword>
<dbReference type="OrthoDB" id="6075923at2759"/>
<evidence type="ECO:0000256" key="8">
    <source>
        <dbReference type="SAM" id="MobiDB-lite"/>
    </source>
</evidence>
<evidence type="ECO:0000259" key="11">
    <source>
        <dbReference type="Pfam" id="PF07670"/>
    </source>
</evidence>
<evidence type="ECO:0000313" key="12">
    <source>
        <dbReference type="Proteomes" id="UP000515135"/>
    </source>
</evidence>
<evidence type="ECO:0000259" key="10">
    <source>
        <dbReference type="Pfam" id="PF07662"/>
    </source>
</evidence>
<evidence type="ECO:0000256" key="3">
    <source>
        <dbReference type="ARBA" id="ARBA00022475"/>
    </source>
</evidence>
<dbReference type="GeneID" id="109471258"/>
<feature type="domain" description="Concentrative nucleoside transporter C-terminal" evidence="10">
    <location>
        <begin position="380"/>
        <end position="595"/>
    </location>
</feature>
<dbReference type="InterPro" id="IPR018270">
    <property type="entry name" value="C_nuclsd_transpt_met_bac"/>
</dbReference>
<feature type="domain" description="Concentrative nucleoside transporter N-terminal" evidence="9">
    <location>
        <begin position="179"/>
        <end position="251"/>
    </location>
</feature>
<evidence type="ECO:0000259" key="9">
    <source>
        <dbReference type="Pfam" id="PF01773"/>
    </source>
</evidence>
<dbReference type="AlphaFoldDB" id="A0A6P4YWH9"/>
<keyword evidence="3" id="KW-1003">Cell membrane</keyword>
<keyword evidence="5 7" id="KW-1133">Transmembrane helix</keyword>
<feature type="compositionally biased region" description="Basic and acidic residues" evidence="8">
    <location>
        <begin position="25"/>
        <end position="43"/>
    </location>
</feature>
<dbReference type="Pfam" id="PF07670">
    <property type="entry name" value="Gate"/>
    <property type="match status" value="1"/>
</dbReference>
<feature type="transmembrane region" description="Helical" evidence="7">
    <location>
        <begin position="575"/>
        <end position="598"/>
    </location>
</feature>
<feature type="transmembrane region" description="Helical" evidence="7">
    <location>
        <begin position="351"/>
        <end position="370"/>
    </location>
</feature>
<gene>
    <name evidence="13" type="primary">LOC109471258</name>
</gene>
<feature type="transmembrane region" description="Helical" evidence="7">
    <location>
        <begin position="171"/>
        <end position="190"/>
    </location>
</feature>
<dbReference type="KEGG" id="bbel:109471258"/>
<dbReference type="Proteomes" id="UP000515135">
    <property type="component" value="Unplaced"/>
</dbReference>
<feature type="transmembrane region" description="Helical" evidence="7">
    <location>
        <begin position="77"/>
        <end position="96"/>
    </location>
</feature>
<feature type="domain" description="Nucleoside transporter/FeoB GTPase Gate" evidence="11">
    <location>
        <begin position="277"/>
        <end position="373"/>
    </location>
</feature>
<evidence type="ECO:0000313" key="13">
    <source>
        <dbReference type="RefSeq" id="XP_019626099.1"/>
    </source>
</evidence>
<dbReference type="Pfam" id="PF07662">
    <property type="entry name" value="Nucleos_tra2_C"/>
    <property type="match status" value="1"/>
</dbReference>
<accession>A0A6P4YWH9</accession>
<dbReference type="GO" id="GO:0005415">
    <property type="term" value="F:nucleoside:sodium symporter activity"/>
    <property type="evidence" value="ECO:0007669"/>
    <property type="project" value="TreeGrafter"/>
</dbReference>
<feature type="transmembrane region" description="Helical" evidence="7">
    <location>
        <begin position="275"/>
        <end position="294"/>
    </location>
</feature>
<dbReference type="Pfam" id="PF01773">
    <property type="entry name" value="Nucleos_tra2_N"/>
    <property type="match status" value="1"/>
</dbReference>
<dbReference type="InterPro" id="IPR011642">
    <property type="entry name" value="Gate_dom"/>
</dbReference>
<evidence type="ECO:0000256" key="4">
    <source>
        <dbReference type="ARBA" id="ARBA00022692"/>
    </source>
</evidence>
<comment type="similarity">
    <text evidence="2 7">Belongs to the concentrative nucleoside transporter (CNT) (TC 2.A.41) family.</text>
</comment>
<evidence type="ECO:0000256" key="7">
    <source>
        <dbReference type="RuleBase" id="RU362018"/>
    </source>
</evidence>
<feature type="transmembrane region" description="Helical" evidence="7">
    <location>
        <begin position="439"/>
        <end position="461"/>
    </location>
</feature>
<keyword evidence="4 7" id="KW-0812">Transmembrane</keyword>
<dbReference type="PANTHER" id="PTHR10590:SF22">
    <property type="entry name" value="SODIUM_NUCLEOSIDE COTRANSPORTER"/>
    <property type="match status" value="1"/>
</dbReference>
<dbReference type="InterPro" id="IPR002668">
    <property type="entry name" value="CNT_N_dom"/>
</dbReference>
<sequence length="632" mass="69283">MSKKPQSDDLQVGFDVTELSNLTPTDHHDLEETETEVKNERTNPPHAYGNALTQVFSNCIARCKTFLSTHNRTIKRLFWGLLILSYFAFLISGLVLNFCRSFALLIMTLVVLAYVMYAHVRDRWGPKIRQNYLKPCVRTVKPSWRYLKWLVFLGALLCIGLFLGLETAKQPDQLISIGGYVIILLICFVCSKHPGQVRWRPVLWGLALQFCLGLFVLRTSVGYQVFNFLGQTFEGFIKFADEGSQFVFGDLPVVTSPSGNLTDLTLTRAYLVHNVAFQVMPTVVFFATVTSLLYHLGWMQFVIHKLAWLMQLTLGITGPEAVSAAGSIFLGLTDCAMLVRPFLPAMTNSELFTVMTAGFSSIAGSVLAAFTSLGISASFLLTANVMAAPTSLALSKLVYPETDTRRHGNKKDDRLDVEIPKDRNLLEAASAGASMGVSIVANIVGNLISFISLLAFINTVLTWLGRMVNIQDLTFQTICSYVFMPLAFLAGVPWEDCRVVAELFGTKTFLNEFVAYVDMSNIIKGRVPGKTLQHPRSIAIATFALCGFANFGSVGIQLGGMGIMAPARRGDLADLALRSMLTGAVVGLLNACMAGLLYQDPVLSTVSTLNGTAVLNSTQSCQYTGTLLDCMC</sequence>
<name>A0A6P4YWH9_BRABE</name>
<dbReference type="GO" id="GO:0005886">
    <property type="term" value="C:plasma membrane"/>
    <property type="evidence" value="ECO:0007669"/>
    <property type="project" value="UniProtKB-SubCell"/>
</dbReference>
<reference evidence="13" key="1">
    <citation type="submission" date="2025-08" db="UniProtKB">
        <authorList>
            <consortium name="RefSeq"/>
        </authorList>
    </citation>
    <scope>IDENTIFICATION</scope>
    <source>
        <tissue evidence="13">Gonad</tissue>
    </source>
</reference>
<comment type="subcellular location">
    <subcellularLocation>
        <location evidence="1">Cell membrane</location>
        <topology evidence="1">Multi-pass membrane protein</topology>
    </subcellularLocation>
</comment>
<feature type="transmembrane region" description="Helical" evidence="7">
    <location>
        <begin position="306"/>
        <end position="331"/>
    </location>
</feature>
<keyword evidence="12" id="KW-1185">Reference proteome</keyword>
<dbReference type="PANTHER" id="PTHR10590">
    <property type="entry name" value="SODIUM/NUCLEOSIDE COTRANSPORTER"/>
    <property type="match status" value="1"/>
</dbReference>
<keyword evidence="7" id="KW-0813">Transport</keyword>
<evidence type="ECO:0000256" key="1">
    <source>
        <dbReference type="ARBA" id="ARBA00004651"/>
    </source>
</evidence>
<proteinExistence type="inferred from homology"/>
<feature type="transmembrane region" description="Helical" evidence="7">
    <location>
        <begin position="538"/>
        <end position="563"/>
    </location>
</feature>
<dbReference type="NCBIfam" id="TIGR00804">
    <property type="entry name" value="nupC"/>
    <property type="match status" value="1"/>
</dbReference>
<organism evidence="12 13">
    <name type="scientific">Branchiostoma belcheri</name>
    <name type="common">Amphioxus</name>
    <dbReference type="NCBI Taxonomy" id="7741"/>
    <lineage>
        <taxon>Eukaryota</taxon>
        <taxon>Metazoa</taxon>
        <taxon>Chordata</taxon>
        <taxon>Cephalochordata</taxon>
        <taxon>Leptocardii</taxon>
        <taxon>Amphioxiformes</taxon>
        <taxon>Branchiostomatidae</taxon>
        <taxon>Branchiostoma</taxon>
    </lineage>
</organism>
<dbReference type="RefSeq" id="XP_019626099.1">
    <property type="nucleotide sequence ID" value="XM_019770540.1"/>
</dbReference>
<evidence type="ECO:0000256" key="2">
    <source>
        <dbReference type="ARBA" id="ARBA00009033"/>
    </source>
</evidence>
<feature type="region of interest" description="Disordered" evidence="8">
    <location>
        <begin position="21"/>
        <end position="44"/>
    </location>
</feature>